<accession>A0A1G2C6N8</accession>
<sequence>MEQGRVYVNATYNNTSITVTDPKGNVLAWATAGSLGFNGPKKATPFAASKIVAALAEKLRKSGPISVEVVVKGAGSGRDSAIRSLINQGFNILSIKDVTPIPHNGPRPPKVRRV</sequence>
<keyword evidence="3 4" id="KW-0687">Ribonucleoprotein</keyword>
<dbReference type="GO" id="GO:0006412">
    <property type="term" value="P:translation"/>
    <property type="evidence" value="ECO:0007669"/>
    <property type="project" value="UniProtKB-UniRule"/>
</dbReference>
<proteinExistence type="inferred from homology"/>
<dbReference type="PIRSF" id="PIRSF002131">
    <property type="entry name" value="Ribosomal_S11"/>
    <property type="match status" value="1"/>
</dbReference>
<evidence type="ECO:0000313" key="6">
    <source>
        <dbReference type="Proteomes" id="UP000176349"/>
    </source>
</evidence>
<dbReference type="GO" id="GO:0005840">
    <property type="term" value="C:ribosome"/>
    <property type="evidence" value="ECO:0007669"/>
    <property type="project" value="UniProtKB-KW"/>
</dbReference>
<dbReference type="Gene3D" id="3.30.420.80">
    <property type="entry name" value="Ribosomal protein S11"/>
    <property type="match status" value="1"/>
</dbReference>
<dbReference type="AlphaFoldDB" id="A0A1G2C6N8"/>
<dbReference type="PANTHER" id="PTHR11759">
    <property type="entry name" value="40S RIBOSOMAL PROTEIN S14/30S RIBOSOMAL PROTEIN S11"/>
    <property type="match status" value="1"/>
</dbReference>
<keyword evidence="2 4" id="KW-0689">Ribosomal protein</keyword>
<dbReference type="GO" id="GO:0003735">
    <property type="term" value="F:structural constituent of ribosome"/>
    <property type="evidence" value="ECO:0007669"/>
    <property type="project" value="InterPro"/>
</dbReference>
<dbReference type="InterPro" id="IPR001971">
    <property type="entry name" value="Ribosomal_uS11"/>
</dbReference>
<dbReference type="EMBL" id="MHKV01000025">
    <property type="protein sequence ID" value="OGY97062.1"/>
    <property type="molecule type" value="Genomic_DNA"/>
</dbReference>
<dbReference type="SUPFAM" id="SSF53137">
    <property type="entry name" value="Translational machinery components"/>
    <property type="match status" value="1"/>
</dbReference>
<reference evidence="5 6" key="1">
    <citation type="journal article" date="2016" name="Nat. Commun.">
        <title>Thousands of microbial genomes shed light on interconnected biogeochemical processes in an aquifer system.</title>
        <authorList>
            <person name="Anantharaman K."/>
            <person name="Brown C.T."/>
            <person name="Hug L.A."/>
            <person name="Sharon I."/>
            <person name="Castelle C.J."/>
            <person name="Probst A.J."/>
            <person name="Thomas B.C."/>
            <person name="Singh A."/>
            <person name="Wilkins M.J."/>
            <person name="Karaoz U."/>
            <person name="Brodie E.L."/>
            <person name="Williams K.H."/>
            <person name="Hubbard S.S."/>
            <person name="Banfield J.F."/>
        </authorList>
    </citation>
    <scope>NUCLEOTIDE SEQUENCE [LARGE SCALE GENOMIC DNA]</scope>
</reference>
<comment type="similarity">
    <text evidence="1 4">Belongs to the universal ribosomal protein uS11 family.</text>
</comment>
<evidence type="ECO:0000256" key="3">
    <source>
        <dbReference type="ARBA" id="ARBA00023274"/>
    </source>
</evidence>
<dbReference type="GO" id="GO:1990904">
    <property type="term" value="C:ribonucleoprotein complex"/>
    <property type="evidence" value="ECO:0007669"/>
    <property type="project" value="UniProtKB-KW"/>
</dbReference>
<gene>
    <name evidence="4" type="primary">rpsK</name>
    <name evidence="5" type="ORF">A2128_00730</name>
</gene>
<comment type="caution">
    <text evidence="5">The sequence shown here is derived from an EMBL/GenBank/DDBJ whole genome shotgun (WGS) entry which is preliminary data.</text>
</comment>
<evidence type="ECO:0000313" key="5">
    <source>
        <dbReference type="EMBL" id="OGY97062.1"/>
    </source>
</evidence>
<comment type="function">
    <text evidence="4">Located on the platform of the 30S subunit, it bridges several disparate RNA helices of the 16S rRNA. Forms part of the Shine-Dalgarno cleft in the 70S ribosome.</text>
</comment>
<evidence type="ECO:0000256" key="2">
    <source>
        <dbReference type="ARBA" id="ARBA00022980"/>
    </source>
</evidence>
<keyword evidence="4" id="KW-0694">RNA-binding</keyword>
<evidence type="ECO:0000256" key="4">
    <source>
        <dbReference type="HAMAP-Rule" id="MF_01310"/>
    </source>
</evidence>
<dbReference type="InterPro" id="IPR036967">
    <property type="entry name" value="Ribosomal_uS11_sf"/>
</dbReference>
<comment type="subunit">
    <text evidence="4">Part of the 30S ribosomal subunit. Interacts with proteins S7 and S18. Binds to IF-3.</text>
</comment>
<dbReference type="Proteomes" id="UP000176349">
    <property type="component" value="Unassembled WGS sequence"/>
</dbReference>
<dbReference type="HAMAP" id="MF_01310">
    <property type="entry name" value="Ribosomal_uS11"/>
    <property type="match status" value="1"/>
</dbReference>
<name>A0A1G2C6N8_9BACT</name>
<protein>
    <recommendedName>
        <fullName evidence="4">Small ribosomal subunit protein uS11</fullName>
    </recommendedName>
</protein>
<organism evidence="5 6">
    <name type="scientific">Candidatus Liptonbacteria bacterium GWC1_60_9</name>
    <dbReference type="NCBI Taxonomy" id="1798645"/>
    <lineage>
        <taxon>Bacteria</taxon>
        <taxon>Candidatus Liptoniibacteriota</taxon>
    </lineage>
</organism>
<keyword evidence="4" id="KW-0699">rRNA-binding</keyword>
<dbReference type="GO" id="GO:0019843">
    <property type="term" value="F:rRNA binding"/>
    <property type="evidence" value="ECO:0007669"/>
    <property type="project" value="UniProtKB-UniRule"/>
</dbReference>
<dbReference type="NCBIfam" id="NF003698">
    <property type="entry name" value="PRK05309.1"/>
    <property type="match status" value="1"/>
</dbReference>
<dbReference type="Pfam" id="PF00411">
    <property type="entry name" value="Ribosomal_S11"/>
    <property type="match status" value="1"/>
</dbReference>
<evidence type="ECO:0000256" key="1">
    <source>
        <dbReference type="ARBA" id="ARBA00006194"/>
    </source>
</evidence>